<accession>A0A3P7QC83</accession>
<dbReference type="EMBL" id="UYRV01115407">
    <property type="protein sequence ID" value="VDN29472.1"/>
    <property type="molecule type" value="Genomic_DNA"/>
</dbReference>
<reference evidence="1 2" key="1">
    <citation type="submission" date="2018-11" db="EMBL/GenBank/DDBJ databases">
        <authorList>
            <consortium name="Pathogen Informatics"/>
        </authorList>
    </citation>
    <scope>NUCLEOTIDE SEQUENCE [LARGE SCALE GENOMIC DNA]</scope>
</reference>
<organism evidence="1 2">
    <name type="scientific">Cylicostephanus goldi</name>
    <name type="common">Nematode worm</name>
    <dbReference type="NCBI Taxonomy" id="71465"/>
    <lineage>
        <taxon>Eukaryota</taxon>
        <taxon>Metazoa</taxon>
        <taxon>Ecdysozoa</taxon>
        <taxon>Nematoda</taxon>
        <taxon>Chromadorea</taxon>
        <taxon>Rhabditida</taxon>
        <taxon>Rhabditina</taxon>
        <taxon>Rhabditomorpha</taxon>
        <taxon>Strongyloidea</taxon>
        <taxon>Strongylidae</taxon>
        <taxon>Cylicostephanus</taxon>
    </lineage>
</organism>
<keyword evidence="2" id="KW-1185">Reference proteome</keyword>
<sequence length="331" mass="38544">MRSKILPVAEDREIRLAMEKVIEERRAKASGHQLYIDKLVVRMKRKSPGEPFWSAEGPQWYPPALLNLLGPILLLNIPTKWKGQLLAYYLFDYTNCKKVIGAIPESPFVLLDDVTKQMHGLLGMNKEEMMGVYKFWCADAGKPLSEREEFERTSPRKYMSADAEIKHLMSIPRPLTSEEENKLQSLSNTVRYGDFVWQCYLAKCRRFDEFKELPIPSNEDNEFILEYEQLIPVVRMLRMTRKYPFSAVERLRSRLIEDNPFLTVFSQGKGKRRFPSNKLSRLHHKHPMRFAFLHYVQGHTTKMGSLSQLFCTFLTSLSMRTSDAINVVVAV</sequence>
<protein>
    <submittedName>
        <fullName evidence="1">Uncharacterized protein</fullName>
    </submittedName>
</protein>
<proteinExistence type="predicted"/>
<dbReference type="AlphaFoldDB" id="A0A3P7QC83"/>
<dbReference type="OrthoDB" id="20729at2759"/>
<dbReference type="Proteomes" id="UP000271889">
    <property type="component" value="Unassembled WGS sequence"/>
</dbReference>
<evidence type="ECO:0000313" key="1">
    <source>
        <dbReference type="EMBL" id="VDN29472.1"/>
    </source>
</evidence>
<name>A0A3P7QC83_CYLGO</name>
<gene>
    <name evidence="1" type="ORF">CGOC_LOCUS11267</name>
</gene>
<evidence type="ECO:0000313" key="2">
    <source>
        <dbReference type="Proteomes" id="UP000271889"/>
    </source>
</evidence>